<dbReference type="EMBL" id="JARKIB010000169">
    <property type="protein sequence ID" value="KAJ7728895.1"/>
    <property type="molecule type" value="Genomic_DNA"/>
</dbReference>
<evidence type="ECO:0000313" key="2">
    <source>
        <dbReference type="EMBL" id="KAJ7728895.1"/>
    </source>
</evidence>
<sequence length="331" mass="37957">MASRATDNLRTYFRKATLPEMLCDPNAPNMPPAGQRSQHATVCVGHEPWRQLAEIRALGEAWGADERIPTQSMGTEDMDEESGERFTIPSGPTFDIPPHVGRRPTDITRMIPWLDYLPLMTVQRMLHLVFPTQTADWSFSLVDSTENKDRNVYQQFVWSYSGTKKPTVFTPLGNIARYPLVIAFQPPWILSTQDMLEFSECREFPRFEPSNARSYALEAKERLWAKVWDTCVARKTRWFVLTSYTHWVLGVFSEGWTIGFVSNVYGFDTRDATILELLAFWIACAMRLPGWRALPKVRLSFCVLRNANHGRKYQIRETLTSGPPRIPASSS</sequence>
<feature type="region of interest" description="Disordered" evidence="1">
    <location>
        <begin position="72"/>
        <end position="101"/>
    </location>
</feature>
<dbReference type="AlphaFoldDB" id="A0AAD7HVY8"/>
<comment type="caution">
    <text evidence="2">The sequence shown here is derived from an EMBL/GenBank/DDBJ whole genome shotgun (WGS) entry which is preliminary data.</text>
</comment>
<proteinExistence type="predicted"/>
<gene>
    <name evidence="2" type="ORF">B0H16DRAFT_1330661</name>
</gene>
<dbReference type="Proteomes" id="UP001215598">
    <property type="component" value="Unassembled WGS sequence"/>
</dbReference>
<accession>A0AAD7HVY8</accession>
<evidence type="ECO:0000256" key="1">
    <source>
        <dbReference type="SAM" id="MobiDB-lite"/>
    </source>
</evidence>
<reference evidence="2" key="1">
    <citation type="submission" date="2023-03" db="EMBL/GenBank/DDBJ databases">
        <title>Massive genome expansion in bonnet fungi (Mycena s.s.) driven by repeated elements and novel gene families across ecological guilds.</title>
        <authorList>
            <consortium name="Lawrence Berkeley National Laboratory"/>
            <person name="Harder C.B."/>
            <person name="Miyauchi S."/>
            <person name="Viragh M."/>
            <person name="Kuo A."/>
            <person name="Thoen E."/>
            <person name="Andreopoulos B."/>
            <person name="Lu D."/>
            <person name="Skrede I."/>
            <person name="Drula E."/>
            <person name="Henrissat B."/>
            <person name="Morin E."/>
            <person name="Kohler A."/>
            <person name="Barry K."/>
            <person name="LaButti K."/>
            <person name="Morin E."/>
            <person name="Salamov A."/>
            <person name="Lipzen A."/>
            <person name="Mereny Z."/>
            <person name="Hegedus B."/>
            <person name="Baldrian P."/>
            <person name="Stursova M."/>
            <person name="Weitz H."/>
            <person name="Taylor A."/>
            <person name="Grigoriev I.V."/>
            <person name="Nagy L.G."/>
            <person name="Martin F."/>
            <person name="Kauserud H."/>
        </authorList>
    </citation>
    <scope>NUCLEOTIDE SEQUENCE</scope>
    <source>
        <strain evidence="2">CBHHK182m</strain>
    </source>
</reference>
<organism evidence="2 3">
    <name type="scientific">Mycena metata</name>
    <dbReference type="NCBI Taxonomy" id="1033252"/>
    <lineage>
        <taxon>Eukaryota</taxon>
        <taxon>Fungi</taxon>
        <taxon>Dikarya</taxon>
        <taxon>Basidiomycota</taxon>
        <taxon>Agaricomycotina</taxon>
        <taxon>Agaricomycetes</taxon>
        <taxon>Agaricomycetidae</taxon>
        <taxon>Agaricales</taxon>
        <taxon>Marasmiineae</taxon>
        <taxon>Mycenaceae</taxon>
        <taxon>Mycena</taxon>
    </lineage>
</organism>
<evidence type="ECO:0000313" key="3">
    <source>
        <dbReference type="Proteomes" id="UP001215598"/>
    </source>
</evidence>
<name>A0AAD7HVY8_9AGAR</name>
<protein>
    <submittedName>
        <fullName evidence="2">Uncharacterized protein</fullName>
    </submittedName>
</protein>
<keyword evidence="3" id="KW-1185">Reference proteome</keyword>